<proteinExistence type="predicted"/>
<dbReference type="HOGENOM" id="CLU_3105285_0_0_6"/>
<dbReference type="STRING" id="575788.VS_1070"/>
<name>B7VM29_VIBA3</name>
<dbReference type="AlphaFoldDB" id="B7VM29"/>
<gene>
    <name evidence="1" type="ordered locus">VS_1070</name>
</gene>
<evidence type="ECO:0000313" key="2">
    <source>
        <dbReference type="Proteomes" id="UP000009100"/>
    </source>
</evidence>
<dbReference type="Proteomes" id="UP000009100">
    <property type="component" value="Chromosome 1"/>
</dbReference>
<sequence>MVPERAGLSERDALRERVDMLTTLQKCKRSVPKSFHRNGIELSFARLKDTK</sequence>
<reference evidence="1 2" key="1">
    <citation type="submission" date="2009-02" db="EMBL/GenBank/DDBJ databases">
        <title>Vibrio splendidus str. LGP32 complete genome.</title>
        <authorList>
            <person name="Mazel D."/>
            <person name="Le Roux F."/>
        </authorList>
    </citation>
    <scope>NUCLEOTIDE SEQUENCE [LARGE SCALE GENOMIC DNA]</scope>
    <source>
        <strain evidence="1 2">LGP32</strain>
    </source>
</reference>
<evidence type="ECO:0000313" key="1">
    <source>
        <dbReference type="EMBL" id="CAV18167.1"/>
    </source>
</evidence>
<dbReference type="KEGG" id="vsp:VS_1070"/>
<organism evidence="1 2">
    <name type="scientific">Vibrio atlanticus (strain LGP32)</name>
    <name type="common">Vibrio splendidus (strain Mel32)</name>
    <dbReference type="NCBI Taxonomy" id="575788"/>
    <lineage>
        <taxon>Bacteria</taxon>
        <taxon>Pseudomonadati</taxon>
        <taxon>Pseudomonadota</taxon>
        <taxon>Gammaproteobacteria</taxon>
        <taxon>Vibrionales</taxon>
        <taxon>Vibrionaceae</taxon>
        <taxon>Vibrio</taxon>
    </lineage>
</organism>
<protein>
    <submittedName>
        <fullName evidence="1">Uncharacterized protein</fullName>
    </submittedName>
</protein>
<dbReference type="EMBL" id="FM954972">
    <property type="protein sequence ID" value="CAV18167.1"/>
    <property type="molecule type" value="Genomic_DNA"/>
</dbReference>
<accession>B7VM29</accession>